<dbReference type="Pfam" id="PF00059">
    <property type="entry name" value="Lectin_C"/>
    <property type="match status" value="3"/>
</dbReference>
<dbReference type="Gene3D" id="3.10.100.10">
    <property type="entry name" value="Mannose-Binding Protein A, subunit A"/>
    <property type="match status" value="5"/>
</dbReference>
<feature type="domain" description="C-type lectin" evidence="2">
    <location>
        <begin position="953"/>
        <end position="1062"/>
    </location>
</feature>
<dbReference type="SUPFAM" id="SSF56436">
    <property type="entry name" value="C-type lectin-like"/>
    <property type="match status" value="5"/>
</dbReference>
<feature type="domain" description="C-type lectin" evidence="2">
    <location>
        <begin position="601"/>
        <end position="737"/>
    </location>
</feature>
<name>A0A7R9PUT9_9ACAR</name>
<dbReference type="InterPro" id="IPR016187">
    <property type="entry name" value="CTDL_fold"/>
</dbReference>
<dbReference type="AlphaFoldDB" id="A0A7R9PUT9"/>
<protein>
    <recommendedName>
        <fullName evidence="2">C-type lectin domain-containing protein</fullName>
    </recommendedName>
</protein>
<dbReference type="PANTHER" id="PTHR22803">
    <property type="entry name" value="MANNOSE, PHOSPHOLIPASE, LECTIN RECEPTOR RELATED"/>
    <property type="match status" value="1"/>
</dbReference>
<dbReference type="InterPro" id="IPR050111">
    <property type="entry name" value="C-type_lectin/snaclec_domain"/>
</dbReference>
<evidence type="ECO:0000313" key="4">
    <source>
        <dbReference type="Proteomes" id="UP000759131"/>
    </source>
</evidence>
<dbReference type="Proteomes" id="UP000759131">
    <property type="component" value="Unassembled WGS sequence"/>
</dbReference>
<reference evidence="3" key="1">
    <citation type="submission" date="2020-11" db="EMBL/GenBank/DDBJ databases">
        <authorList>
            <person name="Tran Van P."/>
        </authorList>
    </citation>
    <scope>NUCLEOTIDE SEQUENCE</scope>
</reference>
<accession>A0A7R9PUT9</accession>
<gene>
    <name evidence="3" type="ORF">OSB1V03_LOCUS2147</name>
</gene>
<dbReference type="SMART" id="SM00034">
    <property type="entry name" value="CLECT"/>
    <property type="match status" value="4"/>
</dbReference>
<feature type="domain" description="C-type lectin" evidence="2">
    <location>
        <begin position="415"/>
        <end position="539"/>
    </location>
</feature>
<evidence type="ECO:0000256" key="1">
    <source>
        <dbReference type="ARBA" id="ARBA00023157"/>
    </source>
</evidence>
<feature type="domain" description="C-type lectin" evidence="2">
    <location>
        <begin position="190"/>
        <end position="306"/>
    </location>
</feature>
<evidence type="ECO:0000313" key="3">
    <source>
        <dbReference type="EMBL" id="CAD7621676.1"/>
    </source>
</evidence>
<evidence type="ECO:0000259" key="2">
    <source>
        <dbReference type="PROSITE" id="PS50041"/>
    </source>
</evidence>
<proteinExistence type="predicted"/>
<dbReference type="PROSITE" id="PS50041">
    <property type="entry name" value="C_TYPE_LECTIN_2"/>
    <property type="match status" value="5"/>
</dbReference>
<dbReference type="CDD" id="cd00037">
    <property type="entry name" value="CLECT"/>
    <property type="match status" value="4"/>
</dbReference>
<dbReference type="InterPro" id="IPR016186">
    <property type="entry name" value="C-type_lectin-like/link_sf"/>
</dbReference>
<dbReference type="EMBL" id="CAJPIZ010000713">
    <property type="protein sequence ID" value="CAG2102106.1"/>
    <property type="molecule type" value="Genomic_DNA"/>
</dbReference>
<dbReference type="OrthoDB" id="6480597at2759"/>
<organism evidence="3">
    <name type="scientific">Medioppia subpectinata</name>
    <dbReference type="NCBI Taxonomy" id="1979941"/>
    <lineage>
        <taxon>Eukaryota</taxon>
        <taxon>Metazoa</taxon>
        <taxon>Ecdysozoa</taxon>
        <taxon>Arthropoda</taxon>
        <taxon>Chelicerata</taxon>
        <taxon>Arachnida</taxon>
        <taxon>Acari</taxon>
        <taxon>Acariformes</taxon>
        <taxon>Sarcoptiformes</taxon>
        <taxon>Oribatida</taxon>
        <taxon>Brachypylina</taxon>
        <taxon>Oppioidea</taxon>
        <taxon>Oppiidae</taxon>
        <taxon>Medioppia</taxon>
    </lineage>
</organism>
<feature type="domain" description="C-type lectin" evidence="2">
    <location>
        <begin position="1"/>
        <end position="66"/>
    </location>
</feature>
<dbReference type="PROSITE" id="PS00615">
    <property type="entry name" value="C_TYPE_LECTIN_1"/>
    <property type="match status" value="2"/>
</dbReference>
<keyword evidence="1" id="KW-1015">Disulfide bond</keyword>
<keyword evidence="4" id="KW-1185">Reference proteome</keyword>
<sequence>MESVWLDASIKNKHIVWADNTSTDYENWIAGRPVNDSNCVEMVPDQLNTGKWLDQPCGKKNIVACKRMVTSLNDHEQRLLPSQADPNTLWPAYEWSDVTATYAGQFFRAEGNGSLDFNTGVQAENSPRLSEVKNFGVGGEEWDLKLTPGVWSKLLYTGSGGGGDGPVSIAKIVISEGVCGDDWDLFQDEYSDVCYRYIPDNLGDYATIVNYCKLLNSSLPTINSKAEQDYLNKLIVKYKMVENVWLDAGIKNKHIVWKDRTTAMYENWESGHPINDDNCVEMVTDEDKVGKWLDRPCTKKNAYLCKRVVMWSGDRIERLFSDLKRVLDRDESKIAQLEQNQVPVGFTYVQLPGKPEPKTLWPAYQWSDVTAEYAGQFFRAEGNAPGVWSKNVLSGGPVHGKCREPCGCNGWVAYGDEKCYRVFNTTYPMTYAQSGEFCGALKPGPYYPTLPIVESADEHRFLVDYLSDTFANWTDVWIGARRWTSPADNSTLFQWWDGSTLNYSNWLSGEPCLIDRADCVAMKSRFNMIGANAHPNTLWPIYTWSDVTATYAGQFFRAEGGDSLGFGNGVQGDNSPRVTSIQYGRKICQHSCGCDGWVPYGDEKCYRVFNTTRPMTYALSKEFCAALNAEPYAPTLPIVESADEHRFLVDYLSDTFANGTDVWIGAQRRTLPADNVTDFKWWDGSSVEYSNWLPGRPSVVDRSDCVVMKSRYTLTGIISHGQWVNTVCNAHNVVLCQKIRYWQHKEMQNIVIAARRHTTQMYNNLDTVRNIHHYESKITQMADEHLPVGYIYVQYPHQSDPINLWPAYTWSDVTATYAGQFFRAEGGGSLTFNQGVQSEQAPKISKISWKSRREGEGNWNIDLPANGWSDLIFGGLDGGFWGEKFGSRRFYVTGGEVRPRNQAVRIFKRTMYAWANHQYCIAIRRMGAIKQWPYLAHENCREPCGCNGWVPYGDEKCYRVYNTTRPMTYAASGEFCGALKRDPYSPTLPIVESADEHRFLVDYLADIFANGTDVWIGARRRTSPTGNVTDFKWWDGSSVEYSNWLPGGPSPVGLAGCVAMIS</sequence>
<dbReference type="InterPro" id="IPR001304">
    <property type="entry name" value="C-type_lectin-like"/>
</dbReference>
<dbReference type="EMBL" id="OC855288">
    <property type="protein sequence ID" value="CAD7621676.1"/>
    <property type="molecule type" value="Genomic_DNA"/>
</dbReference>
<dbReference type="InterPro" id="IPR018378">
    <property type="entry name" value="C-type_lectin_CS"/>
</dbReference>